<evidence type="ECO:0000313" key="3">
    <source>
        <dbReference type="WBParaSite" id="ACOC_0000408701-mRNA-1"/>
    </source>
</evidence>
<evidence type="ECO:0000313" key="2">
    <source>
        <dbReference type="Proteomes" id="UP000267027"/>
    </source>
</evidence>
<name>A0A0R3PIB0_ANGCS</name>
<sequence>MVAEHFQTTLPKGVKQKVKKAKPVGPKRGHNLYIPPKKQHLMQKDKVAAEVSKIINEKNEEMVKNQANGAVGRSKAFNAEGEKPMDLIAHFTKQTTKQRQLMFDQVTSSSRIQCKSFLENRVSIATFHT</sequence>
<reference evidence="1 2" key="2">
    <citation type="submission" date="2018-11" db="EMBL/GenBank/DDBJ databases">
        <authorList>
            <consortium name="Pathogen Informatics"/>
        </authorList>
    </citation>
    <scope>NUCLEOTIDE SEQUENCE [LARGE SCALE GENOMIC DNA]</scope>
    <source>
        <strain evidence="1 2">Costa Rica</strain>
    </source>
</reference>
<dbReference type="WBParaSite" id="ACOC_0000408701-mRNA-1">
    <property type="protein sequence ID" value="ACOC_0000408701-mRNA-1"/>
    <property type="gene ID" value="ACOC_0000408701"/>
</dbReference>
<keyword evidence="2" id="KW-1185">Reference proteome</keyword>
<dbReference type="AlphaFoldDB" id="A0A0R3PIB0"/>
<accession>A0A0R3PIB0</accession>
<gene>
    <name evidence="1" type="ORF">ACOC_LOCUS4088</name>
</gene>
<dbReference type="STRING" id="334426.A0A0R3PIB0"/>
<proteinExistence type="predicted"/>
<dbReference type="Proteomes" id="UP000267027">
    <property type="component" value="Unassembled WGS sequence"/>
</dbReference>
<protein>
    <submittedName>
        <fullName evidence="3">Ribosome biogenesis protein SLX9</fullName>
    </submittedName>
</protein>
<dbReference type="InterPro" id="IPR019034">
    <property type="entry name" value="UPF0390"/>
</dbReference>
<organism evidence="3">
    <name type="scientific">Angiostrongylus costaricensis</name>
    <name type="common">Nematode worm</name>
    <dbReference type="NCBI Taxonomy" id="334426"/>
    <lineage>
        <taxon>Eukaryota</taxon>
        <taxon>Metazoa</taxon>
        <taxon>Ecdysozoa</taxon>
        <taxon>Nematoda</taxon>
        <taxon>Chromadorea</taxon>
        <taxon>Rhabditida</taxon>
        <taxon>Rhabditina</taxon>
        <taxon>Rhabditomorpha</taxon>
        <taxon>Strongyloidea</taxon>
        <taxon>Metastrongylidae</taxon>
        <taxon>Angiostrongylus</taxon>
    </lineage>
</organism>
<dbReference type="EMBL" id="UYYA01001988">
    <property type="protein sequence ID" value="VDM55673.1"/>
    <property type="molecule type" value="Genomic_DNA"/>
</dbReference>
<dbReference type="OrthoDB" id="10034655at2759"/>
<evidence type="ECO:0000313" key="1">
    <source>
        <dbReference type="EMBL" id="VDM55673.1"/>
    </source>
</evidence>
<reference evidence="3" key="1">
    <citation type="submission" date="2017-02" db="UniProtKB">
        <authorList>
            <consortium name="WormBaseParasite"/>
        </authorList>
    </citation>
    <scope>IDENTIFICATION</scope>
</reference>
<dbReference type="Pfam" id="PF09495">
    <property type="entry name" value="DUF2462"/>
    <property type="match status" value="1"/>
</dbReference>